<name>K2N6Y3_9HYPH</name>
<keyword evidence="4" id="KW-0067">ATP-binding</keyword>
<keyword evidence="2" id="KW-0813">Transport</keyword>
<evidence type="ECO:0000256" key="2">
    <source>
        <dbReference type="ARBA" id="ARBA00022448"/>
    </source>
</evidence>
<organism evidence="6 7">
    <name type="scientific">Nitratireductor indicus C115</name>
    <dbReference type="NCBI Taxonomy" id="1231190"/>
    <lineage>
        <taxon>Bacteria</taxon>
        <taxon>Pseudomonadati</taxon>
        <taxon>Pseudomonadota</taxon>
        <taxon>Alphaproteobacteria</taxon>
        <taxon>Hyphomicrobiales</taxon>
        <taxon>Phyllobacteriaceae</taxon>
        <taxon>Nitratireductor</taxon>
    </lineage>
</organism>
<dbReference type="InterPro" id="IPR015856">
    <property type="entry name" value="ABC_transpr_CbiO/EcfA_su"/>
</dbReference>
<feature type="domain" description="ABC transporter" evidence="5">
    <location>
        <begin position="24"/>
        <end position="250"/>
    </location>
</feature>
<dbReference type="InterPro" id="IPR050095">
    <property type="entry name" value="ECF_ABC_transporter_ATP-bd"/>
</dbReference>
<sequence length="259" mass="28758">MVIGIPSFGAADVLHPARKRPAFLDVEDLVYEVDGNRVLDRMNIHSSAARIGLIGRNGSGKSTLARLLGGLLEPSSGRVTIAGLNPWHDRKGALATIGILFQNPDRQIIFPIVEEEIAFGLRQQGHSREEAERRTGEILAIFGKTHWKDAPISCLSQGQKHLLCMMSVLAMRPKLVIADEPFAGLDIPTRRQIKRYLEMSECGIILVTHDLQDIADYDEVYWLDRGKLLAQGHPDDVLRCYSKEMNRQGESDDIAILAG</sequence>
<accession>K2N6Y3</accession>
<dbReference type="SMART" id="SM00382">
    <property type="entry name" value="AAA"/>
    <property type="match status" value="1"/>
</dbReference>
<dbReference type="STRING" id="721133.SAMN05216176_105273"/>
<dbReference type="GO" id="GO:0043190">
    <property type="term" value="C:ATP-binding cassette (ABC) transporter complex"/>
    <property type="evidence" value="ECO:0007669"/>
    <property type="project" value="TreeGrafter"/>
</dbReference>
<dbReference type="PANTHER" id="PTHR43553">
    <property type="entry name" value="HEAVY METAL TRANSPORTER"/>
    <property type="match status" value="1"/>
</dbReference>
<dbReference type="Pfam" id="PF00005">
    <property type="entry name" value="ABC_tran"/>
    <property type="match status" value="1"/>
</dbReference>
<dbReference type="InterPro" id="IPR003593">
    <property type="entry name" value="AAA+_ATPase"/>
</dbReference>
<evidence type="ECO:0000313" key="7">
    <source>
        <dbReference type="Proteomes" id="UP000007374"/>
    </source>
</evidence>
<reference evidence="6 7" key="1">
    <citation type="journal article" date="2012" name="J. Bacteriol.">
        <title>Genome Sequence of Nitratireductor indicus Type Strain C115.</title>
        <authorList>
            <person name="Lai Q."/>
            <person name="Li G."/>
            <person name="Yu Z."/>
            <person name="Shao Z."/>
        </authorList>
    </citation>
    <scope>NUCLEOTIDE SEQUENCE [LARGE SCALE GENOMIC DNA]</scope>
    <source>
        <strain evidence="6 7">C115</strain>
    </source>
</reference>
<protein>
    <submittedName>
        <fullName evidence="6">ABC transporter related protein</fullName>
    </submittedName>
</protein>
<dbReference type="EMBL" id="AMSI01000004">
    <property type="protein sequence ID" value="EKF43238.1"/>
    <property type="molecule type" value="Genomic_DNA"/>
</dbReference>
<keyword evidence="7" id="KW-1185">Reference proteome</keyword>
<evidence type="ECO:0000256" key="1">
    <source>
        <dbReference type="ARBA" id="ARBA00005417"/>
    </source>
</evidence>
<dbReference type="PROSITE" id="PS50893">
    <property type="entry name" value="ABC_TRANSPORTER_2"/>
    <property type="match status" value="1"/>
</dbReference>
<dbReference type="InterPro" id="IPR027417">
    <property type="entry name" value="P-loop_NTPase"/>
</dbReference>
<evidence type="ECO:0000259" key="5">
    <source>
        <dbReference type="PROSITE" id="PS50893"/>
    </source>
</evidence>
<dbReference type="InterPro" id="IPR003439">
    <property type="entry name" value="ABC_transporter-like_ATP-bd"/>
</dbReference>
<evidence type="ECO:0000256" key="4">
    <source>
        <dbReference type="ARBA" id="ARBA00022840"/>
    </source>
</evidence>
<dbReference type="Gene3D" id="3.40.50.300">
    <property type="entry name" value="P-loop containing nucleotide triphosphate hydrolases"/>
    <property type="match status" value="1"/>
</dbReference>
<comment type="caution">
    <text evidence="6">The sequence shown here is derived from an EMBL/GenBank/DDBJ whole genome shotgun (WGS) entry which is preliminary data.</text>
</comment>
<dbReference type="AlphaFoldDB" id="K2N6Y3"/>
<dbReference type="GO" id="GO:0042626">
    <property type="term" value="F:ATPase-coupled transmembrane transporter activity"/>
    <property type="evidence" value="ECO:0007669"/>
    <property type="project" value="TreeGrafter"/>
</dbReference>
<evidence type="ECO:0000256" key="3">
    <source>
        <dbReference type="ARBA" id="ARBA00022741"/>
    </source>
</evidence>
<dbReference type="eggNOG" id="COG1122">
    <property type="taxonomic scope" value="Bacteria"/>
</dbReference>
<keyword evidence="3" id="KW-0547">Nucleotide-binding</keyword>
<proteinExistence type="inferred from homology"/>
<evidence type="ECO:0000313" key="6">
    <source>
        <dbReference type="EMBL" id="EKF43238.1"/>
    </source>
</evidence>
<dbReference type="CDD" id="cd03225">
    <property type="entry name" value="ABC_cobalt_CbiO_domain1"/>
    <property type="match status" value="1"/>
</dbReference>
<dbReference type="GO" id="GO:0016887">
    <property type="term" value="F:ATP hydrolysis activity"/>
    <property type="evidence" value="ECO:0007669"/>
    <property type="project" value="InterPro"/>
</dbReference>
<gene>
    <name evidence="6" type="ORF">NA8A_07874</name>
</gene>
<dbReference type="PATRIC" id="fig|1231190.3.peg.1651"/>
<dbReference type="PANTHER" id="PTHR43553:SF24">
    <property type="entry name" value="ENERGY-COUPLING FACTOR TRANSPORTER ATP-BINDING PROTEIN ECFA1"/>
    <property type="match status" value="1"/>
</dbReference>
<dbReference type="SUPFAM" id="SSF52540">
    <property type="entry name" value="P-loop containing nucleoside triphosphate hydrolases"/>
    <property type="match status" value="1"/>
</dbReference>
<comment type="similarity">
    <text evidence="1">Belongs to the ABC transporter superfamily.</text>
</comment>
<dbReference type="GO" id="GO:0005524">
    <property type="term" value="F:ATP binding"/>
    <property type="evidence" value="ECO:0007669"/>
    <property type="project" value="UniProtKB-KW"/>
</dbReference>
<dbReference type="RefSeq" id="WP_009756392.1">
    <property type="nucleotide sequence ID" value="NZ_AMSI01000004.1"/>
</dbReference>
<dbReference type="Proteomes" id="UP000007374">
    <property type="component" value="Unassembled WGS sequence"/>
</dbReference>